<dbReference type="EMBL" id="JAGTXO010000054">
    <property type="protein sequence ID" value="KAG8458310.1"/>
    <property type="molecule type" value="Genomic_DNA"/>
</dbReference>
<feature type="transmembrane region" description="Helical" evidence="7">
    <location>
        <begin position="12"/>
        <end position="33"/>
    </location>
</feature>
<dbReference type="GO" id="GO:0071578">
    <property type="term" value="P:zinc ion import across plasma membrane"/>
    <property type="evidence" value="ECO:0007669"/>
    <property type="project" value="TreeGrafter"/>
</dbReference>
<accession>A0A8J5X8A6</accession>
<reference evidence="8" key="1">
    <citation type="submission" date="2021-05" db="EMBL/GenBank/DDBJ databases">
        <title>The genome of the haptophyte Pavlova lutheri (Diacronema luteri, Pavlovales) - a model for lipid biosynthesis in eukaryotic algae.</title>
        <authorList>
            <person name="Hulatt C.J."/>
            <person name="Posewitz M.C."/>
        </authorList>
    </citation>
    <scope>NUCLEOTIDE SEQUENCE</scope>
    <source>
        <strain evidence="8">NIVA-4/92</strain>
    </source>
</reference>
<evidence type="ECO:0000256" key="5">
    <source>
        <dbReference type="ARBA" id="ARBA00023136"/>
    </source>
</evidence>
<comment type="subcellular location">
    <subcellularLocation>
        <location evidence="1">Membrane</location>
        <topology evidence="1">Multi-pass membrane protein</topology>
    </subcellularLocation>
</comment>
<dbReference type="Proteomes" id="UP000751190">
    <property type="component" value="Unassembled WGS sequence"/>
</dbReference>
<feature type="transmembrane region" description="Helical" evidence="7">
    <location>
        <begin position="285"/>
        <end position="303"/>
    </location>
</feature>
<dbReference type="AlphaFoldDB" id="A0A8J5X8A6"/>
<comment type="similarity">
    <text evidence="2">Belongs to the ZIP transporter (TC 2.A.5) family.</text>
</comment>
<evidence type="ECO:0000256" key="7">
    <source>
        <dbReference type="SAM" id="Phobius"/>
    </source>
</evidence>
<feature type="transmembrane region" description="Helical" evidence="7">
    <location>
        <begin position="45"/>
        <end position="65"/>
    </location>
</feature>
<protein>
    <submittedName>
        <fullName evidence="8">Uncharacterized protein</fullName>
    </submittedName>
</protein>
<keyword evidence="4 7" id="KW-1133">Transmembrane helix</keyword>
<gene>
    <name evidence="8" type="ORF">KFE25_005157</name>
</gene>
<feature type="transmembrane region" description="Helical" evidence="7">
    <location>
        <begin position="130"/>
        <end position="150"/>
    </location>
</feature>
<dbReference type="Pfam" id="PF02535">
    <property type="entry name" value="Zip"/>
    <property type="match status" value="1"/>
</dbReference>
<dbReference type="GO" id="GO:0005886">
    <property type="term" value="C:plasma membrane"/>
    <property type="evidence" value="ECO:0007669"/>
    <property type="project" value="TreeGrafter"/>
</dbReference>
<evidence type="ECO:0000256" key="3">
    <source>
        <dbReference type="ARBA" id="ARBA00022692"/>
    </source>
</evidence>
<evidence type="ECO:0000313" key="9">
    <source>
        <dbReference type="Proteomes" id="UP000751190"/>
    </source>
</evidence>
<dbReference type="InterPro" id="IPR050799">
    <property type="entry name" value="ZIP_Transporter"/>
</dbReference>
<proteinExistence type="inferred from homology"/>
<feature type="transmembrane region" description="Helical" evidence="7">
    <location>
        <begin position="315"/>
        <end position="337"/>
    </location>
</feature>
<comment type="caution">
    <text evidence="8">The sequence shown here is derived from an EMBL/GenBank/DDBJ whole genome shotgun (WGS) entry which is preliminary data.</text>
</comment>
<organism evidence="8 9">
    <name type="scientific">Diacronema lutheri</name>
    <name type="common">Unicellular marine alga</name>
    <name type="synonym">Monochrysis lutheri</name>
    <dbReference type="NCBI Taxonomy" id="2081491"/>
    <lineage>
        <taxon>Eukaryota</taxon>
        <taxon>Haptista</taxon>
        <taxon>Haptophyta</taxon>
        <taxon>Pavlovophyceae</taxon>
        <taxon>Pavlovales</taxon>
        <taxon>Pavlovaceae</taxon>
        <taxon>Diacronema</taxon>
    </lineage>
</organism>
<dbReference type="GO" id="GO:0005385">
    <property type="term" value="F:zinc ion transmembrane transporter activity"/>
    <property type="evidence" value="ECO:0007669"/>
    <property type="project" value="TreeGrafter"/>
</dbReference>
<sequence length="343" mass="36642">MARPMQWQNALGAAAIVNILTLLGVVLLGVPAIRSVTPGSGKQTVTLASGFAGGALLSASFFLMAPESFELALHEDEHDADHDEGHQDEEHHDDHDDHRRRALAEHDHHDEEEHHDEEKHGEHDEHGETWQWSTLLLAGFCITPVLDLLIAHLKVPAKQLDKDADYSTDAEKAKSADVVAPALSADELASIRRLTLATLVGDAMHNFADGTFIGTAFLSCSPAVGWAVVVGTVAHEIAQELADFLVLTQMCGLRTPVALIANFASGMLVFIGVIVVLAADLSSRSVGFILAFGAGIFIYNAAVECVPRLLRETVANVKAAGMALFVIGAVAIGVVLISHEHCE</sequence>
<dbReference type="PANTHER" id="PTHR12191">
    <property type="entry name" value="SOLUTE CARRIER FAMILY 39"/>
    <property type="match status" value="1"/>
</dbReference>
<dbReference type="GO" id="GO:0030003">
    <property type="term" value="P:intracellular monoatomic cation homeostasis"/>
    <property type="evidence" value="ECO:0007669"/>
    <property type="project" value="TreeGrafter"/>
</dbReference>
<name>A0A8J5X8A6_DIALT</name>
<evidence type="ECO:0000256" key="6">
    <source>
        <dbReference type="SAM" id="MobiDB-lite"/>
    </source>
</evidence>
<evidence type="ECO:0000256" key="2">
    <source>
        <dbReference type="ARBA" id="ARBA00006939"/>
    </source>
</evidence>
<dbReference type="OrthoDB" id="6096490at2759"/>
<dbReference type="GO" id="GO:0140410">
    <property type="term" value="F:monoatomic cation:bicarbonate symporter activity"/>
    <property type="evidence" value="ECO:0007669"/>
    <property type="project" value="TreeGrafter"/>
</dbReference>
<evidence type="ECO:0000256" key="1">
    <source>
        <dbReference type="ARBA" id="ARBA00004141"/>
    </source>
</evidence>
<feature type="transmembrane region" description="Helical" evidence="7">
    <location>
        <begin position="257"/>
        <end position="279"/>
    </location>
</feature>
<evidence type="ECO:0000313" key="8">
    <source>
        <dbReference type="EMBL" id="KAG8458310.1"/>
    </source>
</evidence>
<keyword evidence="3 7" id="KW-0812">Transmembrane</keyword>
<feature type="region of interest" description="Disordered" evidence="6">
    <location>
        <begin position="76"/>
        <end position="126"/>
    </location>
</feature>
<dbReference type="OMA" id="ISHEHCE"/>
<evidence type="ECO:0000256" key="4">
    <source>
        <dbReference type="ARBA" id="ARBA00022989"/>
    </source>
</evidence>
<keyword evidence="5 7" id="KW-0472">Membrane</keyword>
<keyword evidence="9" id="KW-1185">Reference proteome</keyword>
<dbReference type="PANTHER" id="PTHR12191:SF37">
    <property type="entry name" value="ZINC TRANSPORTER FOI"/>
    <property type="match status" value="1"/>
</dbReference>
<dbReference type="InterPro" id="IPR003689">
    <property type="entry name" value="ZIP"/>
</dbReference>